<dbReference type="CDD" id="cd20070">
    <property type="entry name" value="5TM_YidC_Alb3"/>
    <property type="match status" value="1"/>
</dbReference>
<dbReference type="PRINTS" id="PR00701">
    <property type="entry name" value="60KDINNERMP"/>
</dbReference>
<accession>A0A1T4JYW6</accession>
<dbReference type="GO" id="GO:0015031">
    <property type="term" value="P:protein transport"/>
    <property type="evidence" value="ECO:0007669"/>
    <property type="project" value="UniProtKB-KW"/>
</dbReference>
<feature type="transmembrane region" description="Helical" evidence="11">
    <location>
        <begin position="185"/>
        <end position="203"/>
    </location>
</feature>
<evidence type="ECO:0000256" key="9">
    <source>
        <dbReference type="RuleBase" id="RU003945"/>
    </source>
</evidence>
<keyword evidence="6 11" id="KW-1133">Transmembrane helix</keyword>
<evidence type="ECO:0000256" key="8">
    <source>
        <dbReference type="ARBA" id="ARBA00023186"/>
    </source>
</evidence>
<dbReference type="PANTHER" id="PTHR12428">
    <property type="entry name" value="OXA1"/>
    <property type="match status" value="1"/>
</dbReference>
<comment type="similarity">
    <text evidence="9">Belongs to the OXA1/ALB3/YidC family.</text>
</comment>
<comment type="subcellular location">
    <subcellularLocation>
        <location evidence="1">Cell membrane</location>
        <topology evidence="1">Multi-pass membrane protein</topology>
    </subcellularLocation>
    <subcellularLocation>
        <location evidence="9">Membrane</location>
        <topology evidence="9">Multi-pass membrane protein</topology>
    </subcellularLocation>
</comment>
<dbReference type="InterPro" id="IPR001708">
    <property type="entry name" value="YidC/ALB3/OXA1/COX18"/>
</dbReference>
<keyword evidence="4 9" id="KW-0812">Transmembrane</keyword>
<feature type="compositionally biased region" description="Basic residues" evidence="10">
    <location>
        <begin position="319"/>
        <end position="329"/>
    </location>
</feature>
<feature type="transmembrane region" description="Helical" evidence="11">
    <location>
        <begin position="141"/>
        <end position="165"/>
    </location>
</feature>
<proteinExistence type="inferred from homology"/>
<feature type="transmembrane region" description="Helical" evidence="11">
    <location>
        <begin position="241"/>
        <end position="259"/>
    </location>
</feature>
<evidence type="ECO:0000256" key="7">
    <source>
        <dbReference type="ARBA" id="ARBA00023136"/>
    </source>
</evidence>
<dbReference type="Pfam" id="PF02096">
    <property type="entry name" value="60KD_IMP"/>
    <property type="match status" value="1"/>
</dbReference>
<dbReference type="GO" id="GO:0005886">
    <property type="term" value="C:plasma membrane"/>
    <property type="evidence" value="ECO:0007669"/>
    <property type="project" value="UniProtKB-SubCell"/>
</dbReference>
<dbReference type="NCBIfam" id="TIGR03592">
    <property type="entry name" value="yidC_oxa1_cterm"/>
    <property type="match status" value="1"/>
</dbReference>
<feature type="domain" description="Membrane insertase YidC/Oxa/ALB C-terminal" evidence="12">
    <location>
        <begin position="67"/>
        <end position="260"/>
    </location>
</feature>
<evidence type="ECO:0000256" key="4">
    <source>
        <dbReference type="ARBA" id="ARBA00022692"/>
    </source>
</evidence>
<dbReference type="GO" id="GO:0032977">
    <property type="term" value="F:membrane insertase activity"/>
    <property type="evidence" value="ECO:0007669"/>
    <property type="project" value="InterPro"/>
</dbReference>
<keyword evidence="8" id="KW-0143">Chaperone</keyword>
<dbReference type="GO" id="GO:0051205">
    <property type="term" value="P:protein insertion into membrane"/>
    <property type="evidence" value="ECO:0007669"/>
    <property type="project" value="TreeGrafter"/>
</dbReference>
<evidence type="ECO:0000313" key="13">
    <source>
        <dbReference type="EMBL" id="SJZ35380.1"/>
    </source>
</evidence>
<keyword evidence="14" id="KW-1185">Reference proteome</keyword>
<evidence type="ECO:0000256" key="6">
    <source>
        <dbReference type="ARBA" id="ARBA00022989"/>
    </source>
</evidence>
<evidence type="ECO:0000259" key="12">
    <source>
        <dbReference type="Pfam" id="PF02096"/>
    </source>
</evidence>
<keyword evidence="3" id="KW-1003">Cell membrane</keyword>
<gene>
    <name evidence="13" type="ORF">SAMN02746011_00467</name>
</gene>
<evidence type="ECO:0000256" key="10">
    <source>
        <dbReference type="SAM" id="MobiDB-lite"/>
    </source>
</evidence>
<dbReference type="EMBL" id="FUWO01000003">
    <property type="protein sequence ID" value="SJZ35380.1"/>
    <property type="molecule type" value="Genomic_DNA"/>
</dbReference>
<reference evidence="14" key="1">
    <citation type="submission" date="2017-02" db="EMBL/GenBank/DDBJ databases">
        <authorList>
            <person name="Varghese N."/>
            <person name="Submissions S."/>
        </authorList>
    </citation>
    <scope>NUCLEOTIDE SEQUENCE [LARGE SCALE GENOMIC DNA]</scope>
    <source>
        <strain evidence="14">DSM 15739</strain>
    </source>
</reference>
<dbReference type="InterPro" id="IPR047196">
    <property type="entry name" value="YidC_ALB_C"/>
</dbReference>
<evidence type="ECO:0000313" key="14">
    <source>
        <dbReference type="Proteomes" id="UP000189941"/>
    </source>
</evidence>
<dbReference type="Proteomes" id="UP000189941">
    <property type="component" value="Unassembled WGS sequence"/>
</dbReference>
<sequence length="329" mass="36871">MLMESELMKKLKKHLPMLLLLFGIVLIASGCVQYTADGTPTGWVYEYFGKPATAFLNFLANIFGGSYGVAIIIVTIITRLLMLPSSLKMTKSSMISQARMKFAQPEIDDIRAEIDATDDPTEKARLNNELMAVYKKYDIDMFGGLSGCLPLLIQMPIISAVYTAIRSSQKIIDSKFLGIHLGERNLLIVALVVVFAFLQGWLMQRATPKTDNPTANSTTNSMMLMNPIMLGWISYASNAGLGIYFLTGSIFSFIQQLYSNHVMRPKIQKMLDDEAKKFENSPRQKRTKVKKANETTAEGSKRLIPTKQPVLPVNENSKRRNAGKQNRRK</sequence>
<dbReference type="AlphaFoldDB" id="A0A1T4JYW6"/>
<keyword evidence="2" id="KW-0813">Transport</keyword>
<keyword evidence="5" id="KW-0653">Protein transport</keyword>
<protein>
    <submittedName>
        <fullName evidence="13">YidC/Oxa1 family membrane protein insertase</fullName>
    </submittedName>
</protein>
<evidence type="ECO:0000256" key="1">
    <source>
        <dbReference type="ARBA" id="ARBA00004651"/>
    </source>
</evidence>
<feature type="transmembrane region" description="Helical" evidence="11">
    <location>
        <begin position="62"/>
        <end position="82"/>
    </location>
</feature>
<feature type="region of interest" description="Disordered" evidence="10">
    <location>
        <begin position="276"/>
        <end position="329"/>
    </location>
</feature>
<evidence type="ECO:0000256" key="5">
    <source>
        <dbReference type="ARBA" id="ARBA00022927"/>
    </source>
</evidence>
<keyword evidence="7 11" id="KW-0472">Membrane</keyword>
<dbReference type="PANTHER" id="PTHR12428:SF65">
    <property type="entry name" value="CYTOCHROME C OXIDASE ASSEMBLY PROTEIN COX18, MITOCHONDRIAL"/>
    <property type="match status" value="1"/>
</dbReference>
<evidence type="ECO:0000256" key="3">
    <source>
        <dbReference type="ARBA" id="ARBA00022475"/>
    </source>
</evidence>
<dbReference type="STRING" id="1121925.SAMN02746011_00467"/>
<evidence type="ECO:0000256" key="2">
    <source>
        <dbReference type="ARBA" id="ARBA00022448"/>
    </source>
</evidence>
<evidence type="ECO:0000256" key="11">
    <source>
        <dbReference type="SAM" id="Phobius"/>
    </source>
</evidence>
<dbReference type="InterPro" id="IPR028055">
    <property type="entry name" value="YidC/Oxa/ALB_C"/>
</dbReference>
<name>A0A1T4JYW6_9LACT</name>
<organism evidence="13 14">
    <name type="scientific">Globicatella sulfidifaciens DSM 15739</name>
    <dbReference type="NCBI Taxonomy" id="1121925"/>
    <lineage>
        <taxon>Bacteria</taxon>
        <taxon>Bacillati</taxon>
        <taxon>Bacillota</taxon>
        <taxon>Bacilli</taxon>
        <taxon>Lactobacillales</taxon>
        <taxon>Aerococcaceae</taxon>
        <taxon>Globicatella</taxon>
    </lineage>
</organism>